<comment type="subcellular location">
    <subcellularLocation>
        <location evidence="1 8">Cell outer membrane</location>
        <topology evidence="1 8">Multi-pass membrane protein</topology>
    </subcellularLocation>
</comment>
<proteinExistence type="inferred from homology"/>
<dbReference type="GO" id="GO:0009279">
    <property type="term" value="C:cell outer membrane"/>
    <property type="evidence" value="ECO:0007669"/>
    <property type="project" value="UniProtKB-SubCell"/>
</dbReference>
<dbReference type="Pfam" id="PF07715">
    <property type="entry name" value="Plug"/>
    <property type="match status" value="1"/>
</dbReference>
<feature type="domain" description="TonB-dependent receptor plug" evidence="12">
    <location>
        <begin position="128"/>
        <end position="237"/>
    </location>
</feature>
<evidence type="ECO:0008006" key="15">
    <source>
        <dbReference type="Google" id="ProtNLM"/>
    </source>
</evidence>
<dbReference type="Gene3D" id="2.170.130.10">
    <property type="entry name" value="TonB-dependent receptor, plug domain"/>
    <property type="match status" value="1"/>
</dbReference>
<dbReference type="InterPro" id="IPR036942">
    <property type="entry name" value="Beta-barrel_TonB_sf"/>
</dbReference>
<protein>
    <recommendedName>
        <fullName evidence="15">TonB-dependent receptor</fullName>
    </recommendedName>
</protein>
<dbReference type="InterPro" id="IPR039426">
    <property type="entry name" value="TonB-dep_rcpt-like"/>
</dbReference>
<evidence type="ECO:0000259" key="11">
    <source>
        <dbReference type="Pfam" id="PF00593"/>
    </source>
</evidence>
<evidence type="ECO:0000256" key="10">
    <source>
        <dbReference type="SAM" id="MobiDB-lite"/>
    </source>
</evidence>
<keyword evidence="6 8" id="KW-0472">Membrane</keyword>
<keyword evidence="5 9" id="KW-0798">TonB box</keyword>
<accession>A0AAI8C8G3</accession>
<dbReference type="InterPro" id="IPR010104">
    <property type="entry name" value="TonB_rcpt_bac"/>
</dbReference>
<reference evidence="13 14" key="1">
    <citation type="journal article" date="2016" name="J. Zhejiang Univ. Sci. B">
        <title>Antibiotic resistance mechanisms of Myroides sp.</title>
        <authorList>
            <person name="Hu S."/>
            <person name="Yuan S."/>
            <person name="Qu H."/>
            <person name="Jiang T."/>
            <person name="Zhou Y."/>
            <person name="Wang M."/>
            <person name="Ming D."/>
        </authorList>
    </citation>
    <scope>NUCLEOTIDE SEQUENCE [LARGE SCALE GENOMIC DNA]</scope>
    <source>
        <strain evidence="13 14">PR63039</strain>
    </source>
</reference>
<evidence type="ECO:0000256" key="2">
    <source>
        <dbReference type="ARBA" id="ARBA00022448"/>
    </source>
</evidence>
<keyword evidence="7 8" id="KW-0998">Cell outer membrane</keyword>
<evidence type="ECO:0000256" key="1">
    <source>
        <dbReference type="ARBA" id="ARBA00004571"/>
    </source>
</evidence>
<keyword evidence="2 8" id="KW-0813">Transport</keyword>
<dbReference type="KEGG" id="mod:AS202_18760"/>
<dbReference type="PROSITE" id="PS52016">
    <property type="entry name" value="TONB_DEPENDENT_REC_3"/>
    <property type="match status" value="1"/>
</dbReference>
<evidence type="ECO:0000256" key="7">
    <source>
        <dbReference type="ARBA" id="ARBA00023237"/>
    </source>
</evidence>
<dbReference type="CDD" id="cd01347">
    <property type="entry name" value="ligand_gated_channel"/>
    <property type="match status" value="1"/>
</dbReference>
<evidence type="ECO:0000256" key="6">
    <source>
        <dbReference type="ARBA" id="ARBA00023136"/>
    </source>
</evidence>
<name>A0AAI8C8G3_9FLAO</name>
<evidence type="ECO:0000256" key="4">
    <source>
        <dbReference type="ARBA" id="ARBA00022692"/>
    </source>
</evidence>
<gene>
    <name evidence="13" type="ORF">AS202_18760</name>
</gene>
<keyword evidence="4 8" id="KW-0812">Transmembrane</keyword>
<dbReference type="Gene3D" id="2.40.170.20">
    <property type="entry name" value="TonB-dependent receptor, beta-barrel domain"/>
    <property type="match status" value="1"/>
</dbReference>
<evidence type="ECO:0000256" key="9">
    <source>
        <dbReference type="RuleBase" id="RU003357"/>
    </source>
</evidence>
<evidence type="ECO:0000256" key="8">
    <source>
        <dbReference type="PROSITE-ProRule" id="PRU01360"/>
    </source>
</evidence>
<feature type="domain" description="TonB-dependent receptor-like beta-barrel" evidence="11">
    <location>
        <begin position="492"/>
        <end position="915"/>
    </location>
</feature>
<keyword evidence="3 8" id="KW-1134">Transmembrane beta strand</keyword>
<dbReference type="PANTHER" id="PTHR40980:SF4">
    <property type="entry name" value="TONB-DEPENDENT RECEPTOR-LIKE BETA-BARREL DOMAIN-CONTAINING PROTEIN"/>
    <property type="match status" value="1"/>
</dbReference>
<dbReference type="Proteomes" id="UP000069030">
    <property type="component" value="Chromosome"/>
</dbReference>
<dbReference type="NCBIfam" id="TIGR01782">
    <property type="entry name" value="TonB-Xanth-Caul"/>
    <property type="match status" value="1"/>
</dbReference>
<comment type="similarity">
    <text evidence="8 9">Belongs to the TonB-dependent receptor family.</text>
</comment>
<evidence type="ECO:0000256" key="5">
    <source>
        <dbReference type="ARBA" id="ARBA00023077"/>
    </source>
</evidence>
<dbReference type="InterPro" id="IPR037066">
    <property type="entry name" value="Plug_dom_sf"/>
</dbReference>
<evidence type="ECO:0000259" key="12">
    <source>
        <dbReference type="Pfam" id="PF07715"/>
    </source>
</evidence>
<dbReference type="SUPFAM" id="SSF49452">
    <property type="entry name" value="Starch-binding domain-like"/>
    <property type="match status" value="1"/>
</dbReference>
<dbReference type="GO" id="GO:0030246">
    <property type="term" value="F:carbohydrate binding"/>
    <property type="evidence" value="ECO:0007669"/>
    <property type="project" value="InterPro"/>
</dbReference>
<dbReference type="EMBL" id="CP013690">
    <property type="protein sequence ID" value="ALU28062.1"/>
    <property type="molecule type" value="Genomic_DNA"/>
</dbReference>
<dbReference type="Pfam" id="PF13715">
    <property type="entry name" value="CarbopepD_reg_2"/>
    <property type="match status" value="1"/>
</dbReference>
<dbReference type="AlphaFoldDB" id="A0AAI8C8G3"/>
<dbReference type="InterPro" id="IPR012910">
    <property type="entry name" value="Plug_dom"/>
</dbReference>
<feature type="compositionally biased region" description="Low complexity" evidence="10">
    <location>
        <begin position="193"/>
        <end position="207"/>
    </location>
</feature>
<dbReference type="Pfam" id="PF00593">
    <property type="entry name" value="TonB_dep_Rec_b-barrel"/>
    <property type="match status" value="1"/>
</dbReference>
<evidence type="ECO:0000256" key="3">
    <source>
        <dbReference type="ARBA" id="ARBA00022452"/>
    </source>
</evidence>
<organism evidence="13 14">
    <name type="scientific">Myroides odoratimimus</name>
    <dbReference type="NCBI Taxonomy" id="76832"/>
    <lineage>
        <taxon>Bacteria</taxon>
        <taxon>Pseudomonadati</taxon>
        <taxon>Bacteroidota</taxon>
        <taxon>Flavobacteriia</taxon>
        <taxon>Flavobacteriales</taxon>
        <taxon>Flavobacteriaceae</taxon>
        <taxon>Myroides</taxon>
    </lineage>
</organism>
<evidence type="ECO:0000313" key="14">
    <source>
        <dbReference type="Proteomes" id="UP000069030"/>
    </source>
</evidence>
<dbReference type="InterPro" id="IPR000531">
    <property type="entry name" value="Beta-barrel_TonB"/>
</dbReference>
<sequence>MKQIYTLMFVAVTMIAQAQNKGRIYGSVADDYGNLPGAIVRIDALSIGTSTDLQGTFNFTNLPAGDYTLAFSYIGHQEITKTVTIVEGQAMNLGQVMFLNEGKDNELEGIVITSYQAPSQAKAFSIQKNAAGIMNVIATDNIGKLPDRNAAEAVQRISGVSLEKDHGEGRYVSVRGTPLQWNSTLINGTRMPTSEGTSDGSSGTRTSPLDVFPSEMIEYIQLSKAITPDIEGDAIGGSVNFITKTAPTKQTLQVSAGGGYNDQARKGSYTGSFLYGDKVADGKIGFVLGGSYWKRNWGTDNLEMTYDIEDKSIDNLQLRDYNGVRRTAGLNGGFEYQINDNHKLYARGIYTDFQDDERAIEGTYEFAKGSYMQRTRRGVTGISLYGAELGGAHESHNGMWKLDWKGGGYATDMETRNPSGSKAKNKAYQMAFFESDVNYTNLAPDGKMYLDIDAPQGYIGASYKHLKPTTTQEIHPNMLGLDMLYAMQTQSYERDWLGEFNLEYKPSEKVKIKAGGKFKTKYLERGAPFSIYSYTGKDPLYMGSLDLQSFPHNGGFLTELRDTYKTMVQPGITFNQLDRLFTKENLNNGSYYPMVMDAQNPSSAASFYNGTEDVYAGYVMGDVAVSDKFSIIGGLRYERTQLTYRGNKVIEKEDGTKAVESNKSSNGYNALLPMIHFKYQVQDNMNLRMAYTRTFARANFSDLNPTESVSMITTPYSISRGNINLKPTFSNNIDLLGEYFFDDIGIVNAGVFYKALENVIYSSQRYTTLNNQLYKVIQPENSKKGWLAGMELGLSKRLTFLPGFWSGFGIDANYTYTHSEMDVPVYRAGENNETVESIEKQALPNQAKHLFNVALSYEKGKTAIRLAGNYKGKSLALIQGNPENYRWYDKNFTVDLSAQYKLTDRLTIYVELNNLTNEPMRYFHGQSNRPEQVEYYSFKGMMGINFNIL</sequence>
<dbReference type="SUPFAM" id="SSF56935">
    <property type="entry name" value="Porins"/>
    <property type="match status" value="1"/>
</dbReference>
<dbReference type="RefSeq" id="WP_058699893.1">
    <property type="nucleotide sequence ID" value="NZ_CP013690.1"/>
</dbReference>
<feature type="region of interest" description="Disordered" evidence="10">
    <location>
        <begin position="184"/>
        <end position="208"/>
    </location>
</feature>
<dbReference type="InterPro" id="IPR013784">
    <property type="entry name" value="Carb-bd-like_fold"/>
</dbReference>
<dbReference type="PANTHER" id="PTHR40980">
    <property type="entry name" value="PLUG DOMAIN-CONTAINING PROTEIN"/>
    <property type="match status" value="1"/>
</dbReference>
<dbReference type="Gene3D" id="2.60.40.1120">
    <property type="entry name" value="Carboxypeptidase-like, regulatory domain"/>
    <property type="match status" value="1"/>
</dbReference>
<evidence type="ECO:0000313" key="13">
    <source>
        <dbReference type="EMBL" id="ALU28062.1"/>
    </source>
</evidence>